<keyword evidence="3" id="KW-1185">Reference proteome</keyword>
<protein>
    <recommendedName>
        <fullName evidence="4">Outer membrane protein beta-barrel domain-containing protein</fullName>
    </recommendedName>
</protein>
<comment type="caution">
    <text evidence="2">The sequence shown here is derived from an EMBL/GenBank/DDBJ whole genome shotgun (WGS) entry which is preliminary data.</text>
</comment>
<evidence type="ECO:0000313" key="2">
    <source>
        <dbReference type="EMBL" id="MBD2756577.1"/>
    </source>
</evidence>
<dbReference type="AlphaFoldDB" id="A0A927GG31"/>
<dbReference type="EMBL" id="JACXAA010000013">
    <property type="protein sequence ID" value="MBD2756577.1"/>
    <property type="molecule type" value="Genomic_DNA"/>
</dbReference>
<feature type="signal peptide" evidence="1">
    <location>
        <begin position="1"/>
        <end position="23"/>
    </location>
</feature>
<feature type="chain" id="PRO_5037438681" description="Outer membrane protein beta-barrel domain-containing protein" evidence="1">
    <location>
        <begin position="24"/>
        <end position="280"/>
    </location>
</feature>
<keyword evidence="1" id="KW-0732">Signal</keyword>
<evidence type="ECO:0000256" key="1">
    <source>
        <dbReference type="SAM" id="SignalP"/>
    </source>
</evidence>
<sequence length="280" mass="30423">MHFIYKLAALSLSLIGISKPVNAQLQSQSTAPYVIIKTGYGFPASPQKINEAEVNVGNDTFTSGIYGSYAKGANFSLGIGKMLNSTLGLEINAQYLLGSTIRADYSSDLDSVSGFQTDRIRGLVFTPFVVIRNSGDLLSIYTKLGLAIAAVSSRSEYQESRFMLDGKPYQIVSQASEPSRAKVGFAACFGLSFRVSEKFSLFVEANGQIMSLPISRGNYTKYEVNGVNALPTMTTSDKSWIYEKAGFLETVPEKSSPSTKLYNPAYFSYVGLGIGLTYHL</sequence>
<gene>
    <name evidence="2" type="ORF">IC230_27065</name>
</gene>
<proteinExistence type="predicted"/>
<dbReference type="InterPro" id="IPR011250">
    <property type="entry name" value="OMP/PagP_B-barrel"/>
</dbReference>
<accession>A0A927GG31</accession>
<name>A0A927GG31_9BACT</name>
<dbReference type="SUPFAM" id="SSF56925">
    <property type="entry name" value="OMPA-like"/>
    <property type="match status" value="1"/>
</dbReference>
<dbReference type="Proteomes" id="UP000653797">
    <property type="component" value="Unassembled WGS sequence"/>
</dbReference>
<dbReference type="RefSeq" id="WP_191042197.1">
    <property type="nucleotide sequence ID" value="NZ_JACXAA010000013.1"/>
</dbReference>
<organism evidence="2 3">
    <name type="scientific">Spirosoma validum</name>
    <dbReference type="NCBI Taxonomy" id="2771355"/>
    <lineage>
        <taxon>Bacteria</taxon>
        <taxon>Pseudomonadati</taxon>
        <taxon>Bacteroidota</taxon>
        <taxon>Cytophagia</taxon>
        <taxon>Cytophagales</taxon>
        <taxon>Cytophagaceae</taxon>
        <taxon>Spirosoma</taxon>
    </lineage>
</organism>
<evidence type="ECO:0000313" key="3">
    <source>
        <dbReference type="Proteomes" id="UP000653797"/>
    </source>
</evidence>
<reference evidence="2" key="1">
    <citation type="submission" date="2020-09" db="EMBL/GenBank/DDBJ databases">
        <authorList>
            <person name="Kim M.K."/>
        </authorList>
    </citation>
    <scope>NUCLEOTIDE SEQUENCE</scope>
    <source>
        <strain evidence="2">BT704</strain>
    </source>
</reference>
<evidence type="ECO:0008006" key="4">
    <source>
        <dbReference type="Google" id="ProtNLM"/>
    </source>
</evidence>